<comment type="similarity">
    <text evidence="2">Belongs to the YSP2 family.</text>
</comment>
<dbReference type="EMBL" id="LSSL01000729">
    <property type="protein sequence ID" value="OLY83837.1"/>
    <property type="molecule type" value="Genomic_DNA"/>
</dbReference>
<feature type="compositionally biased region" description="Polar residues" evidence="6">
    <location>
        <begin position="351"/>
        <end position="366"/>
    </location>
</feature>
<feature type="compositionally biased region" description="Basic residues" evidence="6">
    <location>
        <begin position="762"/>
        <end position="779"/>
    </location>
</feature>
<feature type="region of interest" description="Disordered" evidence="6">
    <location>
        <begin position="1"/>
        <end position="22"/>
    </location>
</feature>
<reference evidence="9 10" key="1">
    <citation type="journal article" date="2016" name="Mol. Biol. Evol.">
        <title>Genome-Wide Survey of Gut Fungi (Harpellales) Reveals the First Horizontally Transferred Ubiquitin Gene from a Mosquito Host.</title>
        <authorList>
            <person name="Wang Y."/>
            <person name="White M.M."/>
            <person name="Kvist S."/>
            <person name="Moncalvo J.M."/>
        </authorList>
    </citation>
    <scope>NUCLEOTIDE SEQUENCE [LARGE SCALE GENOMIC DNA]</scope>
    <source>
        <strain evidence="9 10">ALG-7-W6</strain>
    </source>
</reference>
<dbReference type="PANTHER" id="PTHR23319">
    <property type="entry name" value="GRAM DOMAIN CONTAINING 1B, ISOFORM E"/>
    <property type="match status" value="1"/>
</dbReference>
<organism evidence="9 10">
    <name type="scientific">Smittium mucronatum</name>
    <dbReference type="NCBI Taxonomy" id="133383"/>
    <lineage>
        <taxon>Eukaryota</taxon>
        <taxon>Fungi</taxon>
        <taxon>Fungi incertae sedis</taxon>
        <taxon>Zoopagomycota</taxon>
        <taxon>Kickxellomycotina</taxon>
        <taxon>Harpellomycetes</taxon>
        <taxon>Harpellales</taxon>
        <taxon>Legeriomycetaceae</taxon>
        <taxon>Smittium</taxon>
    </lineage>
</organism>
<feature type="region of interest" description="Disordered" evidence="6">
    <location>
        <begin position="351"/>
        <end position="390"/>
    </location>
</feature>
<dbReference type="InterPro" id="IPR004182">
    <property type="entry name" value="GRAM"/>
</dbReference>
<keyword evidence="4 7" id="KW-1133">Transmembrane helix</keyword>
<evidence type="ECO:0000256" key="6">
    <source>
        <dbReference type="SAM" id="MobiDB-lite"/>
    </source>
</evidence>
<dbReference type="InterPro" id="IPR031968">
    <property type="entry name" value="VASt"/>
</dbReference>
<feature type="transmembrane region" description="Helical" evidence="7">
    <location>
        <begin position="967"/>
        <end position="989"/>
    </location>
</feature>
<dbReference type="GO" id="GO:0005886">
    <property type="term" value="C:plasma membrane"/>
    <property type="evidence" value="ECO:0007669"/>
    <property type="project" value="TreeGrafter"/>
</dbReference>
<dbReference type="GO" id="GO:0005739">
    <property type="term" value="C:mitochondrion"/>
    <property type="evidence" value="ECO:0007669"/>
    <property type="project" value="TreeGrafter"/>
</dbReference>
<evidence type="ECO:0000256" key="7">
    <source>
        <dbReference type="SAM" id="Phobius"/>
    </source>
</evidence>
<accession>A0A1R0H3X0</accession>
<feature type="compositionally biased region" description="Polar residues" evidence="6">
    <location>
        <begin position="12"/>
        <end position="22"/>
    </location>
</feature>
<dbReference type="OrthoDB" id="2162691at2759"/>
<dbReference type="PROSITE" id="PS51778">
    <property type="entry name" value="VAST"/>
    <property type="match status" value="1"/>
</dbReference>
<feature type="compositionally biased region" description="Low complexity" evidence="6">
    <location>
        <begin position="714"/>
        <end position="723"/>
    </location>
</feature>
<feature type="region of interest" description="Disordered" evidence="6">
    <location>
        <begin position="714"/>
        <end position="842"/>
    </location>
</feature>
<feature type="domain" description="VASt" evidence="8">
    <location>
        <begin position="488"/>
        <end position="701"/>
    </location>
</feature>
<keyword evidence="5 7" id="KW-0472">Membrane</keyword>
<dbReference type="GO" id="GO:0005789">
    <property type="term" value="C:endoplasmic reticulum membrane"/>
    <property type="evidence" value="ECO:0007669"/>
    <property type="project" value="TreeGrafter"/>
</dbReference>
<feature type="compositionally biased region" description="Low complexity" evidence="6">
    <location>
        <begin position="828"/>
        <end position="841"/>
    </location>
</feature>
<dbReference type="GO" id="GO:0032366">
    <property type="term" value="P:intracellular sterol transport"/>
    <property type="evidence" value="ECO:0007669"/>
    <property type="project" value="TreeGrafter"/>
</dbReference>
<protein>
    <submittedName>
        <fullName evidence="9">Putative membrane protein</fullName>
    </submittedName>
</protein>
<evidence type="ECO:0000256" key="5">
    <source>
        <dbReference type="ARBA" id="ARBA00023136"/>
    </source>
</evidence>
<feature type="compositionally biased region" description="Basic residues" evidence="6">
    <location>
        <begin position="798"/>
        <end position="813"/>
    </location>
</feature>
<dbReference type="AlphaFoldDB" id="A0A1R0H3X0"/>
<comment type="caution">
    <text evidence="9">The sequence shown here is derived from an EMBL/GenBank/DDBJ whole genome shotgun (WGS) entry which is preliminary data.</text>
</comment>
<evidence type="ECO:0000256" key="4">
    <source>
        <dbReference type="ARBA" id="ARBA00022989"/>
    </source>
</evidence>
<feature type="compositionally biased region" description="Low complexity" evidence="6">
    <location>
        <begin position="785"/>
        <end position="797"/>
    </location>
</feature>
<feature type="compositionally biased region" description="Polar residues" evidence="6">
    <location>
        <begin position="1039"/>
        <end position="1058"/>
    </location>
</feature>
<dbReference type="Gene3D" id="2.30.29.30">
    <property type="entry name" value="Pleckstrin-homology domain (PH domain)/Phosphotyrosine-binding domain (PTB)"/>
    <property type="match status" value="1"/>
</dbReference>
<dbReference type="GO" id="GO:0032541">
    <property type="term" value="C:cortical endoplasmic reticulum"/>
    <property type="evidence" value="ECO:0007669"/>
    <property type="project" value="TreeGrafter"/>
</dbReference>
<comment type="subcellular location">
    <subcellularLocation>
        <location evidence="1">Membrane</location>
        <topology evidence="1">Single-pass membrane protein</topology>
    </subcellularLocation>
</comment>
<dbReference type="CDD" id="cd13220">
    <property type="entry name" value="PH-GRAM_GRAMDC"/>
    <property type="match status" value="1"/>
</dbReference>
<gene>
    <name evidence="9" type="ORF">AYI68_g2010</name>
</gene>
<dbReference type="InterPro" id="IPR011993">
    <property type="entry name" value="PH-like_dom_sf"/>
</dbReference>
<sequence>MFENASRKKNISKSTCDFSQKSVPSRKIETRLTFGNPDPKSIFYSMDPIHLPKYNRVPANPNSLQQPSANDLSLQTETPSELPCFADSNSIVSTIPESPENKSDPDKIPSSYSLNLKKNINFHLMFRDVPSNEMLLKDYGCALQKDILVQGRIYITNIRVRFYSNIFGWITDTSIKFEDIVSIEKKNSALIIPNAIKISTLHVKRVFTSFIYRESAYSLLVDLWTASKSNFVSSQIDYPSDSQIEDISHSPDNFDEISSPDTDPGFNQYVESLSDSEISRNLTSLELSREQYAIKMNQINSFMNDSHSINGSFSQNSVQSIQYSTKSHQDSQLSQISHSNDSLNFINTHSDIGLKNPSSPTTVQTPKNKKFFPELGHTKSNSTGGLNIDSISKHLPPLSTPNSTEPKILNKAFTNKSIPLPSKSSSLYNNPLPAKLLPSDNDILPEKSPRLDKNSLDTIDSTSPILSIPDRPTICPCGNPAKNISGHYKTQILDCSFQITVPLLAQLIFFGLSSSSHSQNLKYGLNLSEPTINEVNNWKVAYLESQGIKDIEVTQWPADHNHQYSTARLKYIKPLNYSIGPKKALTFEDYKLAYFDLNSAIVIDVRTTTPEVPSGGCFAVLIRYCITWQTSNSPTYLPPAGLTQSFSDQFIGFSRLVISFEVEWSKSSWIKGPIESNSLDTVKNASSHLAQSLTDFINSNPHLKSKFPLITSNLSSTNNSNNIPTEHTFNEGRKHKHQPEPLNPSHKFKSDKNRHQVPKGISHTHGHKIHSKPKLRKHSQNNLHSDGQSSFNSSSVSSKRHSGFHSKGRRLSNHTRSVLAENNDDCHSSSSNNDLDSKMSNRPIPMKKSLDLIDDSFIGQLREPLYMWLLDPSQSSKKLRTRYNIPASLLLVLSTFTLLTIAFIFRSFMLNLILKTGSLLNIQMFSEMPQNVNLTRSQDFVLKSDCSYRISCNLYRAFRGIYTFPPIAGLLDIVMIIFKIFITPFMFTLRLFMRSGIRSAGPEPNNYNNPTTFNAQKYNNAIDSENTPFHNSKSRRNYDQNSFRDSNYGNSNDQSPFHDSNYRNSKDQNTFIKSHPDSQIEDLKNHIYSLNTRIEETNKLLEKIIQIYAGNLNHYI</sequence>
<evidence type="ECO:0000256" key="1">
    <source>
        <dbReference type="ARBA" id="ARBA00004167"/>
    </source>
</evidence>
<keyword evidence="3 7" id="KW-0812">Transmembrane</keyword>
<evidence type="ECO:0000259" key="8">
    <source>
        <dbReference type="PROSITE" id="PS51778"/>
    </source>
</evidence>
<dbReference type="GO" id="GO:0120015">
    <property type="term" value="F:sterol transfer activity"/>
    <property type="evidence" value="ECO:0007669"/>
    <property type="project" value="TreeGrafter"/>
</dbReference>
<proteinExistence type="inferred from homology"/>
<evidence type="ECO:0000313" key="9">
    <source>
        <dbReference type="EMBL" id="OLY83837.1"/>
    </source>
</evidence>
<feature type="region of interest" description="Disordered" evidence="6">
    <location>
        <begin position="1024"/>
        <end position="1077"/>
    </location>
</feature>
<evidence type="ECO:0000313" key="10">
    <source>
        <dbReference type="Proteomes" id="UP000187455"/>
    </source>
</evidence>
<evidence type="ECO:0000256" key="3">
    <source>
        <dbReference type="ARBA" id="ARBA00022692"/>
    </source>
</evidence>
<keyword evidence="10" id="KW-1185">Reference proteome</keyword>
<dbReference type="Pfam" id="PF16016">
    <property type="entry name" value="VASt"/>
    <property type="match status" value="1"/>
</dbReference>
<name>A0A1R0H3X0_9FUNG</name>
<evidence type="ECO:0000256" key="2">
    <source>
        <dbReference type="ARBA" id="ARBA00006582"/>
    </source>
</evidence>
<dbReference type="SMART" id="SM00568">
    <property type="entry name" value="GRAM"/>
    <property type="match status" value="1"/>
</dbReference>
<dbReference type="InterPro" id="IPR051482">
    <property type="entry name" value="Cholesterol_transport"/>
</dbReference>
<dbReference type="GO" id="GO:0032934">
    <property type="term" value="F:sterol binding"/>
    <property type="evidence" value="ECO:0007669"/>
    <property type="project" value="TreeGrafter"/>
</dbReference>
<dbReference type="Proteomes" id="UP000187455">
    <property type="component" value="Unassembled WGS sequence"/>
</dbReference>
<dbReference type="GO" id="GO:0140268">
    <property type="term" value="C:endoplasmic reticulum-plasma membrane contact site"/>
    <property type="evidence" value="ECO:0007669"/>
    <property type="project" value="TreeGrafter"/>
</dbReference>
<dbReference type="Pfam" id="PF02893">
    <property type="entry name" value="GRAM"/>
    <property type="match status" value="1"/>
</dbReference>
<dbReference type="PANTHER" id="PTHR23319:SF4">
    <property type="entry name" value="GRAM DOMAIN CONTAINING 1B, ISOFORM E"/>
    <property type="match status" value="1"/>
</dbReference>
<feature type="transmembrane region" description="Helical" evidence="7">
    <location>
        <begin position="883"/>
        <end position="905"/>
    </location>
</feature>